<evidence type="ECO:0000313" key="1">
    <source>
        <dbReference type="EMBL" id="CAL1698720.1"/>
    </source>
</evidence>
<sequence length="511" mass="58452">MSYTHPPVTDSEIIQYLYILRYFGHSLQDIYPLYPHPRVPLEKGPIAATLDALAAACTLQADQETALAIVQEPGQALLYVSQTGTVDRRLASHLKRLWALLYQYRTVQFTDSPNADDERRCLRRRICRFLYRRCFRPYRFSERERVSFRTFSEVMRNAQDVYLAGDLTYILDVLESHSRYDSHWDDDTLYQFAVSNANVARDLAKCPLYKWETAFKSLIKDRSDVYPEIRNFSLRRYAEKALLFDTHVKRLLHVAEPKSPTVRLGVFLTLPLHLITISSHPSTSISVDVSIDTLLPLLNHELDPSATPLTADLLRHRRDESCPEMSGVDTVDLSGVCPHPELTLLAYLYNHCKSAFPYIGLSRPTCYACFRWFDAYNARVNPSGDIPYRLDGPDPEFRLPWVLPPRLQFGCGVFGLGESEGLRGSGSGEVSGELNGVLWEMFARTVKQDVRDLWMRAVSFQRVSHKNAELLERLNRIAGKHQLDDEEEAKEALVSVMEALRTEEIAIQVSS</sequence>
<gene>
    <name evidence="1" type="ORF">GFSPODELE1_LOCUS2297</name>
</gene>
<evidence type="ECO:0000313" key="2">
    <source>
        <dbReference type="Proteomes" id="UP001497453"/>
    </source>
</evidence>
<accession>A0ABP1CSR8</accession>
<keyword evidence="2" id="KW-1185">Reference proteome</keyword>
<dbReference type="Pfam" id="PF14441">
    <property type="entry name" value="OTT_1508_deam"/>
    <property type="match status" value="1"/>
</dbReference>
<proteinExistence type="predicted"/>
<organism evidence="1 2">
    <name type="scientific">Somion occarium</name>
    <dbReference type="NCBI Taxonomy" id="3059160"/>
    <lineage>
        <taxon>Eukaryota</taxon>
        <taxon>Fungi</taxon>
        <taxon>Dikarya</taxon>
        <taxon>Basidiomycota</taxon>
        <taxon>Agaricomycotina</taxon>
        <taxon>Agaricomycetes</taxon>
        <taxon>Polyporales</taxon>
        <taxon>Cerrenaceae</taxon>
        <taxon>Somion</taxon>
    </lineage>
</organism>
<reference evidence="2" key="1">
    <citation type="submission" date="2024-04" db="EMBL/GenBank/DDBJ databases">
        <authorList>
            <person name="Shaw F."/>
            <person name="Minotto A."/>
        </authorList>
    </citation>
    <scope>NUCLEOTIDE SEQUENCE [LARGE SCALE GENOMIC DNA]</scope>
</reference>
<name>A0ABP1CSR8_9APHY</name>
<dbReference type="EMBL" id="OZ037954">
    <property type="protein sequence ID" value="CAL1698720.1"/>
    <property type="molecule type" value="Genomic_DNA"/>
</dbReference>
<protein>
    <submittedName>
        <fullName evidence="1">Uncharacterized protein</fullName>
    </submittedName>
</protein>
<dbReference type="Proteomes" id="UP001497453">
    <property type="component" value="Chromosome 11"/>
</dbReference>
<dbReference type="InterPro" id="IPR027796">
    <property type="entry name" value="OTT_1508_deam-like"/>
</dbReference>